<feature type="chain" id="PRO_5020805740" evidence="1">
    <location>
        <begin position="20"/>
        <end position="61"/>
    </location>
</feature>
<comment type="caution">
    <text evidence="2">The sequence shown here is derived from an EMBL/GenBank/DDBJ whole genome shotgun (WGS) entry which is preliminary data.</text>
</comment>
<protein>
    <submittedName>
        <fullName evidence="2">Uncharacterized protein</fullName>
    </submittedName>
</protein>
<keyword evidence="3" id="KW-1185">Reference proteome</keyword>
<evidence type="ECO:0000313" key="2">
    <source>
        <dbReference type="EMBL" id="TKW58481.1"/>
    </source>
</evidence>
<proteinExistence type="predicted"/>
<feature type="signal peptide" evidence="1">
    <location>
        <begin position="1"/>
        <end position="19"/>
    </location>
</feature>
<evidence type="ECO:0000256" key="1">
    <source>
        <dbReference type="SAM" id="SignalP"/>
    </source>
</evidence>
<accession>A0A4U6XRQ5</accession>
<reference evidence="2 3" key="1">
    <citation type="journal article" date="2019" name="PLoS ONE">
        <title>Comparative genome analysis indicates high evolutionary potential of pathogenicity genes in Colletotrichum tanaceti.</title>
        <authorList>
            <person name="Lelwala R.V."/>
            <person name="Korhonen P.K."/>
            <person name="Young N.D."/>
            <person name="Scott J.B."/>
            <person name="Ades P.A."/>
            <person name="Gasser R.B."/>
            <person name="Taylor P.W.J."/>
        </authorList>
    </citation>
    <scope>NUCLEOTIDE SEQUENCE [LARGE SCALE GENOMIC DNA]</scope>
    <source>
        <strain evidence="2">BRIP57314</strain>
    </source>
</reference>
<evidence type="ECO:0000313" key="3">
    <source>
        <dbReference type="Proteomes" id="UP000310108"/>
    </source>
</evidence>
<name>A0A4U6XRQ5_9PEZI</name>
<gene>
    <name evidence="2" type="ORF">CTA1_3901</name>
</gene>
<keyword evidence="1" id="KW-0732">Signal</keyword>
<sequence length="61" mass="6651">MAIWIAVIAPLLLDRIVEVAVEVEFFRGVVSVQIDTVPSQLIGRILDCPNATGNGLLCYTH</sequence>
<organism evidence="2 3">
    <name type="scientific">Colletotrichum tanaceti</name>
    <dbReference type="NCBI Taxonomy" id="1306861"/>
    <lineage>
        <taxon>Eukaryota</taxon>
        <taxon>Fungi</taxon>
        <taxon>Dikarya</taxon>
        <taxon>Ascomycota</taxon>
        <taxon>Pezizomycotina</taxon>
        <taxon>Sordariomycetes</taxon>
        <taxon>Hypocreomycetidae</taxon>
        <taxon>Glomerellales</taxon>
        <taxon>Glomerellaceae</taxon>
        <taxon>Colletotrichum</taxon>
        <taxon>Colletotrichum destructivum species complex</taxon>
    </lineage>
</organism>
<dbReference type="EMBL" id="PJEX01000024">
    <property type="protein sequence ID" value="TKW58481.1"/>
    <property type="molecule type" value="Genomic_DNA"/>
</dbReference>
<dbReference type="AlphaFoldDB" id="A0A4U6XRQ5"/>
<dbReference type="Proteomes" id="UP000310108">
    <property type="component" value="Unassembled WGS sequence"/>
</dbReference>